<dbReference type="PANTHER" id="PTHR42852:SF13">
    <property type="entry name" value="PROTEIN DIPZ"/>
    <property type="match status" value="1"/>
</dbReference>
<feature type="domain" description="Thioredoxin" evidence="1">
    <location>
        <begin position="42"/>
        <end position="186"/>
    </location>
</feature>
<evidence type="ECO:0000313" key="3">
    <source>
        <dbReference type="Proteomes" id="UP000607435"/>
    </source>
</evidence>
<dbReference type="Proteomes" id="UP000607435">
    <property type="component" value="Unassembled WGS sequence"/>
</dbReference>
<accession>A0ABR6Y569</accession>
<dbReference type="CDD" id="cd02966">
    <property type="entry name" value="TlpA_like_family"/>
    <property type="match status" value="1"/>
</dbReference>
<evidence type="ECO:0000313" key="2">
    <source>
        <dbReference type="EMBL" id="MBC3847873.1"/>
    </source>
</evidence>
<dbReference type="InterPro" id="IPR050553">
    <property type="entry name" value="Thioredoxin_ResA/DsbE_sf"/>
</dbReference>
<dbReference type="InterPro" id="IPR013766">
    <property type="entry name" value="Thioredoxin_domain"/>
</dbReference>
<dbReference type="SUPFAM" id="SSF52833">
    <property type="entry name" value="Thioredoxin-like"/>
    <property type="match status" value="1"/>
</dbReference>
<dbReference type="EMBL" id="JACOME010000007">
    <property type="protein sequence ID" value="MBC3847873.1"/>
    <property type="molecule type" value="Genomic_DNA"/>
</dbReference>
<organism evidence="2 3">
    <name type="scientific">Winogradskyella echinorum</name>
    <dbReference type="NCBI Taxonomy" id="538189"/>
    <lineage>
        <taxon>Bacteria</taxon>
        <taxon>Pseudomonadati</taxon>
        <taxon>Bacteroidota</taxon>
        <taxon>Flavobacteriia</taxon>
        <taxon>Flavobacteriales</taxon>
        <taxon>Flavobacteriaceae</taxon>
        <taxon>Winogradskyella</taxon>
    </lineage>
</organism>
<dbReference type="InterPro" id="IPR000866">
    <property type="entry name" value="AhpC/TSA"/>
</dbReference>
<name>A0ABR6Y569_9FLAO</name>
<comment type="caution">
    <text evidence="2">The sequence shown here is derived from an EMBL/GenBank/DDBJ whole genome shotgun (WGS) entry which is preliminary data.</text>
</comment>
<proteinExistence type="predicted"/>
<dbReference type="Pfam" id="PF00578">
    <property type="entry name" value="AhpC-TSA"/>
    <property type="match status" value="1"/>
</dbReference>
<keyword evidence="3" id="KW-1185">Reference proteome</keyword>
<dbReference type="PROSITE" id="PS51352">
    <property type="entry name" value="THIOREDOXIN_2"/>
    <property type="match status" value="1"/>
</dbReference>
<dbReference type="RefSeq" id="WP_186846976.1">
    <property type="nucleotide sequence ID" value="NZ_JACOME010000007.1"/>
</dbReference>
<sequence length="188" mass="21811">MKGKLTKSNIIFFAIVLILIIPQTRQPIQVLLHKGLSYINQSSIIDIDERVSVSYSNWKLKSDDHKILNFNDTKNKVVFVNFWATWCPPCIAEMPSLQLLYNDYKDKVEFLFITNDDFKTVDKFKTKKEFTFKVYRPLDQPPSELVTGSIPRTFIINKSGEIVVDESGAVDWNSEKVRNQLDELLKAF</sequence>
<reference evidence="2 3" key="1">
    <citation type="submission" date="2020-08" db="EMBL/GenBank/DDBJ databases">
        <title>Winogradskyella ouciana sp. nov., isolated from the hadal seawater of the Mariana Trench.</title>
        <authorList>
            <person name="He X."/>
        </authorList>
    </citation>
    <scope>NUCLEOTIDE SEQUENCE [LARGE SCALE GENOMIC DNA]</scope>
    <source>
        <strain evidence="2 3">KCTC 22026</strain>
    </source>
</reference>
<dbReference type="Gene3D" id="3.40.30.10">
    <property type="entry name" value="Glutaredoxin"/>
    <property type="match status" value="1"/>
</dbReference>
<dbReference type="PANTHER" id="PTHR42852">
    <property type="entry name" value="THIOL:DISULFIDE INTERCHANGE PROTEIN DSBE"/>
    <property type="match status" value="1"/>
</dbReference>
<dbReference type="InterPro" id="IPR036249">
    <property type="entry name" value="Thioredoxin-like_sf"/>
</dbReference>
<gene>
    <name evidence="2" type="ORF">H6H04_15870</name>
</gene>
<evidence type="ECO:0000259" key="1">
    <source>
        <dbReference type="PROSITE" id="PS51352"/>
    </source>
</evidence>
<protein>
    <submittedName>
        <fullName evidence="2">TlpA family protein disulfide reductase</fullName>
    </submittedName>
</protein>